<feature type="transmembrane region" description="Helical" evidence="10">
    <location>
        <begin position="46"/>
        <end position="64"/>
    </location>
</feature>
<evidence type="ECO:0000256" key="8">
    <source>
        <dbReference type="ARBA" id="ARBA00023034"/>
    </source>
</evidence>
<evidence type="ECO:0000256" key="6">
    <source>
        <dbReference type="ARBA" id="ARBA00022968"/>
    </source>
</evidence>
<evidence type="ECO:0000256" key="9">
    <source>
        <dbReference type="ARBA" id="ARBA00023136"/>
    </source>
</evidence>
<keyword evidence="3" id="KW-0328">Glycosyltransferase</keyword>
<dbReference type="STRING" id="329046.A0A1Y2C6P7"/>
<evidence type="ECO:0000256" key="10">
    <source>
        <dbReference type="SAM" id="Phobius"/>
    </source>
</evidence>
<keyword evidence="4" id="KW-0808">Transferase</keyword>
<organism evidence="11 12">
    <name type="scientific">Rhizoclosmatium globosum</name>
    <dbReference type="NCBI Taxonomy" id="329046"/>
    <lineage>
        <taxon>Eukaryota</taxon>
        <taxon>Fungi</taxon>
        <taxon>Fungi incertae sedis</taxon>
        <taxon>Chytridiomycota</taxon>
        <taxon>Chytridiomycota incertae sedis</taxon>
        <taxon>Chytridiomycetes</taxon>
        <taxon>Chytridiales</taxon>
        <taxon>Chytriomycetaceae</taxon>
        <taxon>Rhizoclosmatium</taxon>
    </lineage>
</organism>
<keyword evidence="9 10" id="KW-0472">Membrane</keyword>
<gene>
    <name evidence="11" type="ORF">BCR33DRAFT_786326</name>
</gene>
<keyword evidence="8" id="KW-0333">Golgi apparatus</keyword>
<evidence type="ECO:0000313" key="12">
    <source>
        <dbReference type="Proteomes" id="UP000193642"/>
    </source>
</evidence>
<dbReference type="InterPro" id="IPR002659">
    <property type="entry name" value="Glyco_trans_31"/>
</dbReference>
<dbReference type="Gene3D" id="3.90.550.50">
    <property type="match status" value="1"/>
</dbReference>
<evidence type="ECO:0000256" key="5">
    <source>
        <dbReference type="ARBA" id="ARBA00022692"/>
    </source>
</evidence>
<evidence type="ECO:0000256" key="1">
    <source>
        <dbReference type="ARBA" id="ARBA00004323"/>
    </source>
</evidence>
<dbReference type="AlphaFoldDB" id="A0A1Y2C6P7"/>
<comment type="subcellular location">
    <subcellularLocation>
        <location evidence="1">Golgi apparatus membrane</location>
        <topology evidence="1">Single-pass type II membrane protein</topology>
    </subcellularLocation>
</comment>
<accession>A0A1Y2C6P7</accession>
<evidence type="ECO:0000256" key="3">
    <source>
        <dbReference type="ARBA" id="ARBA00022676"/>
    </source>
</evidence>
<dbReference type="PANTHER" id="PTHR11214">
    <property type="entry name" value="BETA-1,3-N-ACETYLGLUCOSAMINYLTRANSFERASE"/>
    <property type="match status" value="1"/>
</dbReference>
<keyword evidence="12" id="KW-1185">Reference proteome</keyword>
<dbReference type="Proteomes" id="UP000193642">
    <property type="component" value="Unassembled WGS sequence"/>
</dbReference>
<keyword evidence="5 10" id="KW-0812">Transmembrane</keyword>
<dbReference type="EMBL" id="MCGO01000028">
    <property type="protein sequence ID" value="ORY42606.1"/>
    <property type="molecule type" value="Genomic_DNA"/>
</dbReference>
<proteinExistence type="inferred from homology"/>
<dbReference type="Pfam" id="PF01762">
    <property type="entry name" value="Galactosyl_T"/>
    <property type="match status" value="1"/>
</dbReference>
<name>A0A1Y2C6P7_9FUNG</name>
<comment type="similarity">
    <text evidence="2">Belongs to the glycosyltransferase 31 family.</text>
</comment>
<dbReference type="GO" id="GO:0016758">
    <property type="term" value="F:hexosyltransferase activity"/>
    <property type="evidence" value="ECO:0007669"/>
    <property type="project" value="InterPro"/>
</dbReference>
<evidence type="ECO:0000256" key="7">
    <source>
        <dbReference type="ARBA" id="ARBA00022989"/>
    </source>
</evidence>
<keyword evidence="7 10" id="KW-1133">Transmembrane helix</keyword>
<evidence type="ECO:0008006" key="13">
    <source>
        <dbReference type="Google" id="ProtNLM"/>
    </source>
</evidence>
<reference evidence="11 12" key="1">
    <citation type="submission" date="2016-07" db="EMBL/GenBank/DDBJ databases">
        <title>Pervasive Adenine N6-methylation of Active Genes in Fungi.</title>
        <authorList>
            <consortium name="DOE Joint Genome Institute"/>
            <person name="Mondo S.J."/>
            <person name="Dannebaum R.O."/>
            <person name="Kuo R.C."/>
            <person name="Labutti K."/>
            <person name="Haridas S."/>
            <person name="Kuo A."/>
            <person name="Salamov A."/>
            <person name="Ahrendt S.R."/>
            <person name="Lipzen A."/>
            <person name="Sullivan W."/>
            <person name="Andreopoulos W.B."/>
            <person name="Clum A."/>
            <person name="Lindquist E."/>
            <person name="Daum C."/>
            <person name="Ramamoorthy G.K."/>
            <person name="Gryganskyi A."/>
            <person name="Culley D."/>
            <person name="Magnuson J.K."/>
            <person name="James T.Y."/>
            <person name="O'Malley M.A."/>
            <person name="Stajich J.E."/>
            <person name="Spatafora J.W."/>
            <person name="Visel A."/>
            <person name="Grigoriev I.V."/>
        </authorList>
    </citation>
    <scope>NUCLEOTIDE SEQUENCE [LARGE SCALE GENOMIC DNA]</scope>
    <source>
        <strain evidence="11 12">JEL800</strain>
    </source>
</reference>
<evidence type="ECO:0000313" key="11">
    <source>
        <dbReference type="EMBL" id="ORY42606.1"/>
    </source>
</evidence>
<keyword evidence="6" id="KW-0735">Signal-anchor</keyword>
<dbReference type="GO" id="GO:0000139">
    <property type="term" value="C:Golgi membrane"/>
    <property type="evidence" value="ECO:0007669"/>
    <property type="project" value="UniProtKB-SubCell"/>
</dbReference>
<comment type="caution">
    <text evidence="11">The sequence shown here is derived from an EMBL/GenBank/DDBJ whole genome shotgun (WGS) entry which is preliminary data.</text>
</comment>
<dbReference type="PANTHER" id="PTHR11214:SF351">
    <property type="entry name" value="BETA-1,3-GALACTOSYLTRANSFERASE PVG3"/>
    <property type="match status" value="1"/>
</dbReference>
<evidence type="ECO:0000256" key="4">
    <source>
        <dbReference type="ARBA" id="ARBA00022679"/>
    </source>
</evidence>
<dbReference type="OrthoDB" id="2139606at2759"/>
<sequence length="605" mass="68825">MTAHEADSIFNSKNQLHSVLIKAPTPQTQQNNEAIWKLTSTQLRNIIIFVIASMLAGSFVWLSWTIAAAGNGSSHTHHLYGMSELESANAQEGLKMLFTPSTGLGITDMLFAARNKTAGTHKRVLLAFDFVDEELKTTAQRQLMRVAYKKGTSDVDVVFVVRDPRNNAEDRLFTSEQEINHDLFSLGQTTYERLYEHAHGKSGVLFPQTVVKHMGKNMPHYDFIVLSGYNNIVNLHNLVSLLEDWDSKKPEFAHHSVSKTTILTTTLAKSLAYPIGNEDKDLNNLAQKVNGSKIHTLVETKFKPCTDLTLTDVDELVLTYSCDTLDLKHQTLKAMHFVERVDFSAKAVNKLLPGPPYDSKTALFGVFSYYSDTPTLRRSLYRFGYNTVQKSPQRNIDIRFVMGVPKTEAQKLLILEEQERHKDILLIDTPENMNDGKSFYYAQQVWWHMTNGTLPKYDFVFKVDDDAYLNLRGIMANITKYDPKESLYFGRGVPWGEESNWYFFGMVYGFTSELTKRIAALNPDPGHLGGNEDQMMGNIANQANVTDKIIWNLLDLPDWSAPFSVPRTKEVFGVHHVKDYNFIWNEIVNFEAIYSLNRRSLFGNN</sequence>
<protein>
    <recommendedName>
        <fullName evidence="13">Hexosyltransferase</fullName>
    </recommendedName>
</protein>
<evidence type="ECO:0000256" key="2">
    <source>
        <dbReference type="ARBA" id="ARBA00008661"/>
    </source>
</evidence>